<dbReference type="PaxDb" id="65489-OBART08G22730.1"/>
<protein>
    <submittedName>
        <fullName evidence="1">Uncharacterized protein</fullName>
    </submittedName>
</protein>
<proteinExistence type="predicted"/>
<dbReference type="Proteomes" id="UP000026960">
    <property type="component" value="Chromosome 8"/>
</dbReference>
<organism evidence="1">
    <name type="scientific">Oryza barthii</name>
    <dbReference type="NCBI Taxonomy" id="65489"/>
    <lineage>
        <taxon>Eukaryota</taxon>
        <taxon>Viridiplantae</taxon>
        <taxon>Streptophyta</taxon>
        <taxon>Embryophyta</taxon>
        <taxon>Tracheophyta</taxon>
        <taxon>Spermatophyta</taxon>
        <taxon>Magnoliopsida</taxon>
        <taxon>Liliopsida</taxon>
        <taxon>Poales</taxon>
        <taxon>Poaceae</taxon>
        <taxon>BOP clade</taxon>
        <taxon>Oryzoideae</taxon>
        <taxon>Oryzeae</taxon>
        <taxon>Oryzinae</taxon>
        <taxon>Oryza</taxon>
    </lineage>
</organism>
<evidence type="ECO:0000313" key="1">
    <source>
        <dbReference type="EnsemblPlants" id="OBART08G22730.1"/>
    </source>
</evidence>
<dbReference type="HOGENOM" id="CLU_2162508_0_0_1"/>
<dbReference type="EnsemblPlants" id="OBART08G22730.1">
    <property type="protein sequence ID" value="OBART08G22730.1"/>
    <property type="gene ID" value="OBART08G22730"/>
</dbReference>
<name>A0A0D3H2W9_9ORYZ</name>
<dbReference type="Gramene" id="OBART08G22730.1">
    <property type="protein sequence ID" value="OBART08G22730.1"/>
    <property type="gene ID" value="OBART08G22730"/>
</dbReference>
<reference evidence="1" key="2">
    <citation type="submission" date="2015-03" db="UniProtKB">
        <authorList>
            <consortium name="EnsemblPlants"/>
        </authorList>
    </citation>
    <scope>IDENTIFICATION</scope>
</reference>
<reference evidence="1" key="1">
    <citation type="journal article" date="2009" name="Rice">
        <title>De Novo Next Generation Sequencing of Plant Genomes.</title>
        <authorList>
            <person name="Rounsley S."/>
            <person name="Marri P.R."/>
            <person name="Yu Y."/>
            <person name="He R."/>
            <person name="Sisneros N."/>
            <person name="Goicoechea J.L."/>
            <person name="Lee S.J."/>
            <person name="Angelova A."/>
            <person name="Kudrna D."/>
            <person name="Luo M."/>
            <person name="Affourtit J."/>
            <person name="Desany B."/>
            <person name="Knight J."/>
            <person name="Niazi F."/>
            <person name="Egholm M."/>
            <person name="Wing R.A."/>
        </authorList>
    </citation>
    <scope>NUCLEOTIDE SEQUENCE [LARGE SCALE GENOMIC DNA]</scope>
    <source>
        <strain evidence="1">cv. IRGC 105608</strain>
    </source>
</reference>
<sequence length="111" mass="12288">MGLKPTAIWAHKYYGPAHPLASFLHTLPSNRISATPLYSVAAFSRRLLLYSGDGEAAMHPPPPTQRSSVQVGEWGIRTAVVLLLEHFSEKASQQSFEPITRQWAPRLPIAL</sequence>
<accession>A0A0D3H2W9</accession>
<dbReference type="AlphaFoldDB" id="A0A0D3H2W9"/>
<evidence type="ECO:0000313" key="2">
    <source>
        <dbReference type="Proteomes" id="UP000026960"/>
    </source>
</evidence>
<keyword evidence="2" id="KW-1185">Reference proteome</keyword>